<feature type="transmembrane region" description="Helical" evidence="10">
    <location>
        <begin position="151"/>
        <end position="171"/>
    </location>
</feature>
<dbReference type="RefSeq" id="WP_189092067.1">
    <property type="nucleotide sequence ID" value="NZ_BMQL01000028.1"/>
</dbReference>
<feature type="domain" description="CBS" evidence="11">
    <location>
        <begin position="224"/>
        <end position="283"/>
    </location>
</feature>
<keyword evidence="7 9" id="KW-0472">Membrane</keyword>
<dbReference type="InterPro" id="IPR051676">
    <property type="entry name" value="UPF0053_domain"/>
</dbReference>
<dbReference type="PANTHER" id="PTHR43099:SF5">
    <property type="entry name" value="HLYC_CORC FAMILY TRANSPORTER"/>
    <property type="match status" value="1"/>
</dbReference>
<keyword evidence="3 9" id="KW-0812">Transmembrane</keyword>
<evidence type="ECO:0000256" key="8">
    <source>
        <dbReference type="PROSITE-ProRule" id="PRU00703"/>
    </source>
</evidence>
<dbReference type="Pfam" id="PF01595">
    <property type="entry name" value="CNNM"/>
    <property type="match status" value="1"/>
</dbReference>
<dbReference type="InterPro" id="IPR002550">
    <property type="entry name" value="CNNM"/>
</dbReference>
<dbReference type="PROSITE" id="PS51371">
    <property type="entry name" value="CBS"/>
    <property type="match status" value="2"/>
</dbReference>
<dbReference type="AlphaFoldDB" id="A0A918CGP9"/>
<evidence type="ECO:0000259" key="11">
    <source>
        <dbReference type="PROSITE" id="PS51371"/>
    </source>
</evidence>
<keyword evidence="5 9" id="KW-1133">Transmembrane helix</keyword>
<evidence type="ECO:0000256" key="3">
    <source>
        <dbReference type="ARBA" id="ARBA00022692"/>
    </source>
</evidence>
<evidence type="ECO:0000256" key="2">
    <source>
        <dbReference type="ARBA" id="ARBA00022475"/>
    </source>
</evidence>
<dbReference type="SUPFAM" id="SSF56176">
    <property type="entry name" value="FAD-binding/transporter-associated domain-like"/>
    <property type="match status" value="1"/>
</dbReference>
<dbReference type="Pfam" id="PF03471">
    <property type="entry name" value="CorC_HlyC"/>
    <property type="match status" value="1"/>
</dbReference>
<dbReference type="CDD" id="cd04590">
    <property type="entry name" value="CBS_pair_CorC_HlyC_assoc"/>
    <property type="match status" value="1"/>
</dbReference>
<protein>
    <submittedName>
        <fullName evidence="13">Hemolysin</fullName>
    </submittedName>
</protein>
<dbReference type="InterPro" id="IPR005170">
    <property type="entry name" value="Transptr-assoc_dom"/>
</dbReference>
<feature type="domain" description="CBS" evidence="11">
    <location>
        <begin position="288"/>
        <end position="344"/>
    </location>
</feature>
<evidence type="ECO:0000313" key="14">
    <source>
        <dbReference type="Proteomes" id="UP000603865"/>
    </source>
</evidence>
<name>A0A918CGP9_9DEIO</name>
<reference evidence="13" key="1">
    <citation type="journal article" date="2014" name="Int. J. Syst. Evol. Microbiol.">
        <title>Complete genome sequence of Corynebacterium casei LMG S-19264T (=DSM 44701T), isolated from a smear-ripened cheese.</title>
        <authorList>
            <consortium name="US DOE Joint Genome Institute (JGI-PGF)"/>
            <person name="Walter F."/>
            <person name="Albersmeier A."/>
            <person name="Kalinowski J."/>
            <person name="Ruckert C."/>
        </authorList>
    </citation>
    <scope>NUCLEOTIDE SEQUENCE</scope>
    <source>
        <strain evidence="13">JCM 31311</strain>
    </source>
</reference>
<dbReference type="Gene3D" id="3.30.465.10">
    <property type="match status" value="1"/>
</dbReference>
<dbReference type="EMBL" id="BMQL01000028">
    <property type="protein sequence ID" value="GGR22197.1"/>
    <property type="molecule type" value="Genomic_DNA"/>
</dbReference>
<proteinExistence type="predicted"/>
<reference evidence="13" key="2">
    <citation type="submission" date="2020-09" db="EMBL/GenBank/DDBJ databases">
        <authorList>
            <person name="Sun Q."/>
            <person name="Ohkuma M."/>
        </authorList>
    </citation>
    <scope>NUCLEOTIDE SEQUENCE</scope>
    <source>
        <strain evidence="13">JCM 31311</strain>
    </source>
</reference>
<gene>
    <name evidence="13" type="ORF">GCM10008957_37810</name>
</gene>
<sequence length="439" mass="47840">MTVLTPILVIVLLVAVNGLFVAAEFALVMTRLSRLEVMARQGNGAARWLLGMYRDPIGRDRYIAVSQLGITLASIGLGMYGEPQVAGWLERPLERVGLGLEAAHTAGFIVALSAITFLHVVFGEMIPKALALQTPEVVSVRITPLIRVFSVAVRPLVAVLNALALGLMHLLRIKDPGKQALLYTSKELSILTEESAEGGQLGQVQRDLIQSIFALEERSAGELMTSRRNLDALPQHAGPEEITARIARSPRSRYPVYGEHLDDILGVLHIKDFIRARTQGRSTALSRLVRPLPSVPESATAESLLRLFKHERVHAALVVDEYGGTLGFVTMDDLIQEVIEDDALPDRDWVWKNEDGSYTVNGEVSLRELRGTYALPLHHADVTTIAGLLLAAYGTVPPAGSSVEVQGHTLTAEEVQGIKITRVRIGALTTSLRTGELHH</sequence>
<keyword evidence="14" id="KW-1185">Reference proteome</keyword>
<evidence type="ECO:0000256" key="10">
    <source>
        <dbReference type="SAM" id="Phobius"/>
    </source>
</evidence>
<dbReference type="Gene3D" id="3.90.1280.20">
    <property type="match status" value="1"/>
</dbReference>
<dbReference type="InterPro" id="IPR046342">
    <property type="entry name" value="CBS_dom_sf"/>
</dbReference>
<evidence type="ECO:0000256" key="5">
    <source>
        <dbReference type="ARBA" id="ARBA00022989"/>
    </source>
</evidence>
<evidence type="ECO:0000256" key="4">
    <source>
        <dbReference type="ARBA" id="ARBA00022737"/>
    </source>
</evidence>
<dbReference type="SMART" id="SM00116">
    <property type="entry name" value="CBS"/>
    <property type="match status" value="1"/>
</dbReference>
<dbReference type="Pfam" id="PF00571">
    <property type="entry name" value="CBS"/>
    <property type="match status" value="1"/>
</dbReference>
<dbReference type="Gene3D" id="3.10.580.10">
    <property type="entry name" value="CBS-domain"/>
    <property type="match status" value="1"/>
</dbReference>
<dbReference type="Proteomes" id="UP000603865">
    <property type="component" value="Unassembled WGS sequence"/>
</dbReference>
<feature type="domain" description="CNNM transmembrane" evidence="12">
    <location>
        <begin position="1"/>
        <end position="205"/>
    </location>
</feature>
<dbReference type="InterPro" id="IPR044751">
    <property type="entry name" value="Ion_transp-like_CBS"/>
</dbReference>
<evidence type="ECO:0000259" key="12">
    <source>
        <dbReference type="PROSITE" id="PS51846"/>
    </source>
</evidence>
<dbReference type="InterPro" id="IPR016169">
    <property type="entry name" value="FAD-bd_PCMH_sub2"/>
</dbReference>
<feature type="transmembrane region" description="Helical" evidence="10">
    <location>
        <begin position="101"/>
        <end position="122"/>
    </location>
</feature>
<dbReference type="SUPFAM" id="SSF54631">
    <property type="entry name" value="CBS-domain pair"/>
    <property type="match status" value="1"/>
</dbReference>
<dbReference type="InterPro" id="IPR036318">
    <property type="entry name" value="FAD-bd_PCMH-like_sf"/>
</dbReference>
<keyword evidence="6 8" id="KW-0129">CBS domain</keyword>
<keyword evidence="2" id="KW-1003">Cell membrane</keyword>
<dbReference type="SMART" id="SM01091">
    <property type="entry name" value="CorC_HlyC"/>
    <property type="match status" value="1"/>
</dbReference>
<dbReference type="InterPro" id="IPR000644">
    <property type="entry name" value="CBS_dom"/>
</dbReference>
<evidence type="ECO:0000256" key="1">
    <source>
        <dbReference type="ARBA" id="ARBA00004651"/>
    </source>
</evidence>
<feature type="transmembrane region" description="Helical" evidence="10">
    <location>
        <begin position="62"/>
        <end position="81"/>
    </location>
</feature>
<comment type="caution">
    <text evidence="13">The sequence shown here is derived from an EMBL/GenBank/DDBJ whole genome shotgun (WGS) entry which is preliminary data.</text>
</comment>
<accession>A0A918CGP9</accession>
<keyword evidence="4" id="KW-0677">Repeat</keyword>
<evidence type="ECO:0000256" key="7">
    <source>
        <dbReference type="ARBA" id="ARBA00023136"/>
    </source>
</evidence>
<dbReference type="GO" id="GO:0050660">
    <property type="term" value="F:flavin adenine dinucleotide binding"/>
    <property type="evidence" value="ECO:0007669"/>
    <property type="project" value="InterPro"/>
</dbReference>
<evidence type="ECO:0000256" key="6">
    <source>
        <dbReference type="ARBA" id="ARBA00023122"/>
    </source>
</evidence>
<dbReference type="PROSITE" id="PS51846">
    <property type="entry name" value="CNNM"/>
    <property type="match status" value="1"/>
</dbReference>
<evidence type="ECO:0000313" key="13">
    <source>
        <dbReference type="EMBL" id="GGR22197.1"/>
    </source>
</evidence>
<dbReference type="GO" id="GO:0005886">
    <property type="term" value="C:plasma membrane"/>
    <property type="evidence" value="ECO:0007669"/>
    <property type="project" value="UniProtKB-SubCell"/>
</dbReference>
<dbReference type="PANTHER" id="PTHR43099">
    <property type="entry name" value="UPF0053 PROTEIN YRKA"/>
    <property type="match status" value="1"/>
</dbReference>
<organism evidence="13 14">
    <name type="scientific">Deinococcus ruber</name>
    <dbReference type="NCBI Taxonomy" id="1848197"/>
    <lineage>
        <taxon>Bacteria</taxon>
        <taxon>Thermotogati</taxon>
        <taxon>Deinococcota</taxon>
        <taxon>Deinococci</taxon>
        <taxon>Deinococcales</taxon>
        <taxon>Deinococcaceae</taxon>
        <taxon>Deinococcus</taxon>
    </lineage>
</organism>
<comment type="subcellular location">
    <subcellularLocation>
        <location evidence="1">Cell membrane</location>
        <topology evidence="1">Multi-pass membrane protein</topology>
    </subcellularLocation>
</comment>
<feature type="transmembrane region" description="Helical" evidence="10">
    <location>
        <begin position="6"/>
        <end position="28"/>
    </location>
</feature>
<evidence type="ECO:0000256" key="9">
    <source>
        <dbReference type="PROSITE-ProRule" id="PRU01193"/>
    </source>
</evidence>